<dbReference type="PANTHER" id="PTHR30121:SF6">
    <property type="entry name" value="SLR6007 PROTEIN"/>
    <property type="match status" value="1"/>
</dbReference>
<feature type="region of interest" description="Disordered" evidence="1">
    <location>
        <begin position="452"/>
        <end position="480"/>
    </location>
</feature>
<evidence type="ECO:0000259" key="2">
    <source>
        <dbReference type="SMART" id="SM00382"/>
    </source>
</evidence>
<dbReference type="Proteomes" id="UP000732619">
    <property type="component" value="Unassembled WGS sequence"/>
</dbReference>
<organism evidence="3 4">
    <name type="scientific">Methanobrevibacter olleyae</name>
    <dbReference type="NCBI Taxonomy" id="294671"/>
    <lineage>
        <taxon>Archaea</taxon>
        <taxon>Methanobacteriati</taxon>
        <taxon>Methanobacteriota</taxon>
        <taxon>Methanomada group</taxon>
        <taxon>Methanobacteria</taxon>
        <taxon>Methanobacteriales</taxon>
        <taxon>Methanobacteriaceae</taxon>
        <taxon>Methanobrevibacter</taxon>
    </lineage>
</organism>
<gene>
    <name evidence="3" type="ORF">E7Z75_02205</name>
</gene>
<dbReference type="InterPro" id="IPR003593">
    <property type="entry name" value="AAA+_ATPase"/>
</dbReference>
<dbReference type="InterPro" id="IPR033186">
    <property type="entry name" value="HerA_C"/>
</dbReference>
<protein>
    <submittedName>
        <fullName evidence="3">DUF853 family protein</fullName>
    </submittedName>
</protein>
<evidence type="ECO:0000313" key="3">
    <source>
        <dbReference type="EMBL" id="MBE6511952.1"/>
    </source>
</evidence>
<comment type="caution">
    <text evidence="3">The sequence shown here is derived from an EMBL/GenBank/DDBJ whole genome shotgun (WGS) entry which is preliminary data.</text>
</comment>
<accession>A0A8T3VL40</accession>
<dbReference type="InterPro" id="IPR027417">
    <property type="entry name" value="P-loop_NTPase"/>
</dbReference>
<dbReference type="SMART" id="SM00382">
    <property type="entry name" value="AAA"/>
    <property type="match status" value="1"/>
</dbReference>
<dbReference type="PANTHER" id="PTHR30121">
    <property type="entry name" value="UNCHARACTERIZED PROTEIN YJGR-RELATED"/>
    <property type="match status" value="1"/>
</dbReference>
<sequence>MYAENNILVGANENTEVYLLSKLANRHGLIAGATGTGKTVTLKTLAEAFSDMGVPVFLADMKGDVSGLAKVGEPSSKTTERMEKYNLADKGFVFKSYPVEFWDLYGEKGLPIRVTISEMGPQLLSKILNLSEAQEGVLNIVFRVADDENLLLIDLKDLKSMINHVSDNAELYESQYGAVAKKSATTLLRSILTLEDQGGDLFFGEPALELSDFMQCNDEGKGMINVLDSVKLSTAPELYSTFLLWMISELYETMPEVGDLDKPKFVFFFDEAHLLFDDMSPAFQKKVEQIIRLIRSKGIGVYFITQSPSDIPDTVLSQLGNRVQHALHAYTPKEQKAVKTAAETFRPNPEFDTTEVISTLGTGEALVSVLEEKGAPGIVQQVDILPPQSYIGAIEDNYRAELMSISSLRDKYRDAVDRESAYEMLLNKIDNNPNVQSEIPQDAPIREIPNQAEQAPAQQVPQEQQAPTQTQAPQQEAPKQKGILEDVIGIAVGTAVDQMAKQTTKSKRKTTRKTTVEKATTTVVNTAAREVTKGIIRGLFGNMK</sequence>
<feature type="compositionally biased region" description="Low complexity" evidence="1">
    <location>
        <begin position="452"/>
        <end position="477"/>
    </location>
</feature>
<evidence type="ECO:0000313" key="4">
    <source>
        <dbReference type="Proteomes" id="UP000732619"/>
    </source>
</evidence>
<dbReference type="Pfam" id="PF05872">
    <property type="entry name" value="HerA_C"/>
    <property type="match status" value="1"/>
</dbReference>
<feature type="domain" description="AAA+ ATPase" evidence="2">
    <location>
        <begin position="24"/>
        <end position="333"/>
    </location>
</feature>
<proteinExistence type="predicted"/>
<dbReference type="InterPro" id="IPR051162">
    <property type="entry name" value="T4SS_component"/>
</dbReference>
<evidence type="ECO:0000256" key="1">
    <source>
        <dbReference type="SAM" id="MobiDB-lite"/>
    </source>
</evidence>
<dbReference type="AlphaFoldDB" id="A0A8T3VL40"/>
<dbReference type="CDD" id="cd01127">
    <property type="entry name" value="TrwB_TraG_TraD_VirD4"/>
    <property type="match status" value="1"/>
</dbReference>
<reference evidence="3" key="1">
    <citation type="submission" date="2019-04" db="EMBL/GenBank/DDBJ databases">
        <title>Evolution of Biomass-Degrading Anaerobic Consortia Revealed by Metagenomics.</title>
        <authorList>
            <person name="Peng X."/>
        </authorList>
    </citation>
    <scope>NUCLEOTIDE SEQUENCE</scope>
    <source>
        <strain evidence="3">SIG14</strain>
    </source>
</reference>
<name>A0A8T3VL40_METOL</name>
<dbReference type="EMBL" id="SUTG01000005">
    <property type="protein sequence ID" value="MBE6511952.1"/>
    <property type="molecule type" value="Genomic_DNA"/>
</dbReference>
<dbReference type="SUPFAM" id="SSF52540">
    <property type="entry name" value="P-loop containing nucleoside triphosphate hydrolases"/>
    <property type="match status" value="1"/>
</dbReference>
<dbReference type="Gene3D" id="3.40.50.300">
    <property type="entry name" value="P-loop containing nucleotide triphosphate hydrolases"/>
    <property type="match status" value="2"/>
</dbReference>